<reference evidence="2 3" key="1">
    <citation type="submission" date="2016-07" db="EMBL/GenBank/DDBJ databases">
        <title>Pervasive Adenine N6-methylation of Active Genes in Fungi.</title>
        <authorList>
            <consortium name="DOE Joint Genome Institute"/>
            <person name="Mondo S.J."/>
            <person name="Dannebaum R.O."/>
            <person name="Kuo R.C."/>
            <person name="Labutti K."/>
            <person name="Haridas S."/>
            <person name="Kuo A."/>
            <person name="Salamov A."/>
            <person name="Ahrendt S.R."/>
            <person name="Lipzen A."/>
            <person name="Sullivan W."/>
            <person name="Andreopoulos W.B."/>
            <person name="Clum A."/>
            <person name="Lindquist E."/>
            <person name="Daum C."/>
            <person name="Ramamoorthy G.K."/>
            <person name="Gryganskyi A."/>
            <person name="Culley D."/>
            <person name="Magnuson J.K."/>
            <person name="James T.Y."/>
            <person name="O'Malley M.A."/>
            <person name="Stajich J.E."/>
            <person name="Spatafora J.W."/>
            <person name="Visel A."/>
            <person name="Grigoriev I.V."/>
        </authorList>
    </citation>
    <scope>NUCLEOTIDE SEQUENCE [LARGE SCALE GENOMIC DNA]</scope>
    <source>
        <strain evidence="2 3">CBS 115471</strain>
    </source>
</reference>
<dbReference type="OrthoDB" id="3811846at2759"/>
<feature type="region of interest" description="Disordered" evidence="1">
    <location>
        <begin position="240"/>
        <end position="267"/>
    </location>
</feature>
<feature type="compositionally biased region" description="Low complexity" evidence="1">
    <location>
        <begin position="63"/>
        <end position="93"/>
    </location>
</feature>
<name>A0A1Y1ZGJ1_9PLEO</name>
<proteinExistence type="predicted"/>
<feature type="compositionally biased region" description="Basic and acidic residues" evidence="1">
    <location>
        <begin position="117"/>
        <end position="148"/>
    </location>
</feature>
<dbReference type="Proteomes" id="UP000193144">
    <property type="component" value="Unassembled WGS sequence"/>
</dbReference>
<gene>
    <name evidence="2" type="ORF">BCR34DRAFT_372928</name>
</gene>
<evidence type="ECO:0000313" key="3">
    <source>
        <dbReference type="Proteomes" id="UP000193144"/>
    </source>
</evidence>
<evidence type="ECO:0000256" key="1">
    <source>
        <dbReference type="SAM" id="MobiDB-lite"/>
    </source>
</evidence>
<feature type="compositionally biased region" description="Polar residues" evidence="1">
    <location>
        <begin position="1"/>
        <end position="11"/>
    </location>
</feature>
<evidence type="ECO:0000313" key="2">
    <source>
        <dbReference type="EMBL" id="ORY09376.1"/>
    </source>
</evidence>
<feature type="compositionally biased region" description="Basic and acidic residues" evidence="1">
    <location>
        <begin position="240"/>
        <end position="252"/>
    </location>
</feature>
<feature type="region of interest" description="Disordered" evidence="1">
    <location>
        <begin position="1"/>
        <end position="26"/>
    </location>
</feature>
<dbReference type="EMBL" id="MCFA01000087">
    <property type="protein sequence ID" value="ORY09376.1"/>
    <property type="molecule type" value="Genomic_DNA"/>
</dbReference>
<protein>
    <submittedName>
        <fullName evidence="2">Uncharacterized protein</fullName>
    </submittedName>
</protein>
<feature type="compositionally biased region" description="Basic residues" evidence="1">
    <location>
        <begin position="253"/>
        <end position="267"/>
    </location>
</feature>
<sequence length="267" mass="30233">MTPVYHTSRSAMYSAPHPPHDRGNFNNGVAMPVMTVRVKREVTLPSIHTLLRDEDPEHIGSPLSEADASSSVASSRGVSPSSAGSVSPSLPALHITLQQLASTRAEHTRRQRVKKERKSEDSEVKSKPRKPETPEERLKRKQKAEKEQLQRKLLTAATAANEKSIVDLMPHGRIPKAWEGKCLKDNNAEEGLDYNKITVLTSSADMNRIARPLFQHLRNNYMHDPDIRMYMTMVSDFEHPTLEPRWTDPTPRKEKKPKKPRATRSKL</sequence>
<organism evidence="2 3">
    <name type="scientific">Clohesyomyces aquaticus</name>
    <dbReference type="NCBI Taxonomy" id="1231657"/>
    <lineage>
        <taxon>Eukaryota</taxon>
        <taxon>Fungi</taxon>
        <taxon>Dikarya</taxon>
        <taxon>Ascomycota</taxon>
        <taxon>Pezizomycotina</taxon>
        <taxon>Dothideomycetes</taxon>
        <taxon>Pleosporomycetidae</taxon>
        <taxon>Pleosporales</taxon>
        <taxon>Lindgomycetaceae</taxon>
        <taxon>Clohesyomyces</taxon>
    </lineage>
</organism>
<accession>A0A1Y1ZGJ1</accession>
<keyword evidence="3" id="KW-1185">Reference proteome</keyword>
<feature type="compositionally biased region" description="Basic residues" evidence="1">
    <location>
        <begin position="107"/>
        <end position="116"/>
    </location>
</feature>
<dbReference type="AlphaFoldDB" id="A0A1Y1ZGJ1"/>
<feature type="region of interest" description="Disordered" evidence="1">
    <location>
        <begin position="53"/>
        <end position="148"/>
    </location>
</feature>
<comment type="caution">
    <text evidence="2">The sequence shown here is derived from an EMBL/GenBank/DDBJ whole genome shotgun (WGS) entry which is preliminary data.</text>
</comment>